<proteinExistence type="predicted"/>
<protein>
    <submittedName>
        <fullName evidence="5">YafY family protein</fullName>
    </submittedName>
</protein>
<organism evidence="5 6">
    <name type="scientific">Streptantibioticus ferralitis</name>
    <dbReference type="NCBI Taxonomy" id="236510"/>
    <lineage>
        <taxon>Bacteria</taxon>
        <taxon>Bacillati</taxon>
        <taxon>Actinomycetota</taxon>
        <taxon>Actinomycetes</taxon>
        <taxon>Kitasatosporales</taxon>
        <taxon>Streptomycetaceae</taxon>
        <taxon>Streptantibioticus</taxon>
    </lineage>
</organism>
<comment type="caution">
    <text evidence="5">The sequence shown here is derived from an EMBL/GenBank/DDBJ whole genome shotgun (WGS) entry which is preliminary data.</text>
</comment>
<dbReference type="Pfam" id="PF13280">
    <property type="entry name" value="WYL"/>
    <property type="match status" value="1"/>
</dbReference>
<dbReference type="Pfam" id="PF08279">
    <property type="entry name" value="HTH_11"/>
    <property type="match status" value="1"/>
</dbReference>
<evidence type="ECO:0000259" key="4">
    <source>
        <dbReference type="PROSITE" id="PS51000"/>
    </source>
</evidence>
<dbReference type="InterPro" id="IPR001034">
    <property type="entry name" value="DeoR_HTH"/>
</dbReference>
<keyword evidence="6" id="KW-1185">Reference proteome</keyword>
<sequence length="398" mass="42585">MNRPTARVLALLEILQAGGTRTVADLADRLGVDERTVRRYVDHLIDLDVPVRSVRGRYGGYRLAPGYRMPPLMLTDEEALAVLLGLVAGRRAGLVTTTIAAAESAAAKVRRVLPEALGRRLDALLATADFTAPPRPMVIPETDVLLMLAEAARHRQPVEVGYTAWKGRRSERTVHPYGIVAHSGRWYVTGADSASGEVRTFRLDRIQTARVLPGSFEVPTGFDPAGRVLAGIAGVPYLHEVALRVQGTAEQVRARIPAGLATVRELPDDPTHDPAVAAAGDASEPCGPPAVSGAQEGAGWVRVQLRAERLEWVPSLLAWLDRPFVIESPEALRDHVHALARRLAAYADAVSGADEGAGPAPSNRPSTAMARPAPARRRTSGRTYSQAGRGFAEGEGGH</sequence>
<reference evidence="5 6" key="1">
    <citation type="submission" date="2023-03" db="EMBL/GenBank/DDBJ databases">
        <title>Draft genome sequence of type strain Streptomyces ferralitis JCM 14344.</title>
        <authorList>
            <person name="Klaysubun C."/>
            <person name="Duangmal K."/>
        </authorList>
    </citation>
    <scope>NUCLEOTIDE SEQUENCE [LARGE SCALE GENOMIC DNA]</scope>
    <source>
        <strain evidence="5 6">JCM 14344</strain>
    </source>
</reference>
<dbReference type="InterPro" id="IPR051534">
    <property type="entry name" value="CBASS_pafABC_assoc_protein"/>
</dbReference>
<evidence type="ECO:0000256" key="3">
    <source>
        <dbReference type="SAM" id="MobiDB-lite"/>
    </source>
</evidence>
<dbReference type="SUPFAM" id="SSF46785">
    <property type="entry name" value="Winged helix' DNA-binding domain"/>
    <property type="match status" value="1"/>
</dbReference>
<feature type="domain" description="HTH deoR-type" evidence="4">
    <location>
        <begin position="4"/>
        <end position="63"/>
    </location>
</feature>
<dbReference type="PANTHER" id="PTHR34580">
    <property type="match status" value="1"/>
</dbReference>
<dbReference type="InterPro" id="IPR036388">
    <property type="entry name" value="WH-like_DNA-bd_sf"/>
</dbReference>
<feature type="region of interest" description="Disordered" evidence="3">
    <location>
        <begin position="352"/>
        <end position="398"/>
    </location>
</feature>
<dbReference type="Proteomes" id="UP001220022">
    <property type="component" value="Unassembled WGS sequence"/>
</dbReference>
<evidence type="ECO:0000313" key="5">
    <source>
        <dbReference type="EMBL" id="MDF2255991.1"/>
    </source>
</evidence>
<dbReference type="InterPro" id="IPR013196">
    <property type="entry name" value="HTH_11"/>
</dbReference>
<evidence type="ECO:0000256" key="1">
    <source>
        <dbReference type="ARBA" id="ARBA00023015"/>
    </source>
</evidence>
<dbReference type="InterPro" id="IPR036390">
    <property type="entry name" value="WH_DNA-bd_sf"/>
</dbReference>
<dbReference type="PANTHER" id="PTHR34580:SF3">
    <property type="entry name" value="PROTEIN PAFB"/>
    <property type="match status" value="1"/>
</dbReference>
<dbReference type="EMBL" id="JARHTQ010000005">
    <property type="protein sequence ID" value="MDF2255991.1"/>
    <property type="molecule type" value="Genomic_DNA"/>
</dbReference>
<evidence type="ECO:0000256" key="2">
    <source>
        <dbReference type="ARBA" id="ARBA00023163"/>
    </source>
</evidence>
<accession>A0ABT5YXE4</accession>
<keyword evidence="2" id="KW-0804">Transcription</keyword>
<evidence type="ECO:0000313" key="6">
    <source>
        <dbReference type="Proteomes" id="UP001220022"/>
    </source>
</evidence>
<dbReference type="InterPro" id="IPR026881">
    <property type="entry name" value="WYL_dom"/>
</dbReference>
<dbReference type="RefSeq" id="WP_275811477.1">
    <property type="nucleotide sequence ID" value="NZ_BAAANM010000018.1"/>
</dbReference>
<dbReference type="PROSITE" id="PS52050">
    <property type="entry name" value="WYL"/>
    <property type="match status" value="1"/>
</dbReference>
<name>A0ABT5YXE4_9ACTN</name>
<dbReference type="PROSITE" id="PS51000">
    <property type="entry name" value="HTH_DEOR_2"/>
    <property type="match status" value="1"/>
</dbReference>
<gene>
    <name evidence="5" type="ORF">P2L57_09715</name>
</gene>
<feature type="compositionally biased region" description="Low complexity" evidence="3">
    <location>
        <begin position="364"/>
        <end position="373"/>
    </location>
</feature>
<dbReference type="Gene3D" id="1.10.10.10">
    <property type="entry name" value="Winged helix-like DNA-binding domain superfamily/Winged helix DNA-binding domain"/>
    <property type="match status" value="1"/>
</dbReference>
<keyword evidence="1" id="KW-0805">Transcription regulation</keyword>